<sequence>MLNYVLYPRYEWLYDCDSDRKASCVRAPIQKENGNIKFTWAYGKMVTALDYESRDSRFDPWYARFAELKAAAAVITSAGHVGKAGETP</sequence>
<evidence type="ECO:0000313" key="1">
    <source>
        <dbReference type="EMBL" id="ORY36701.1"/>
    </source>
</evidence>
<dbReference type="AlphaFoldDB" id="A0A1Y2BPM9"/>
<dbReference type="Proteomes" id="UP000193642">
    <property type="component" value="Unassembled WGS sequence"/>
</dbReference>
<proteinExistence type="predicted"/>
<gene>
    <name evidence="1" type="ORF">BCR33DRAFT_721918</name>
</gene>
<organism evidence="1 2">
    <name type="scientific">Rhizoclosmatium globosum</name>
    <dbReference type="NCBI Taxonomy" id="329046"/>
    <lineage>
        <taxon>Eukaryota</taxon>
        <taxon>Fungi</taxon>
        <taxon>Fungi incertae sedis</taxon>
        <taxon>Chytridiomycota</taxon>
        <taxon>Chytridiomycota incertae sedis</taxon>
        <taxon>Chytridiomycetes</taxon>
        <taxon>Chytridiales</taxon>
        <taxon>Chytriomycetaceae</taxon>
        <taxon>Rhizoclosmatium</taxon>
    </lineage>
</organism>
<accession>A0A1Y2BPM9</accession>
<comment type="caution">
    <text evidence="1">The sequence shown here is derived from an EMBL/GenBank/DDBJ whole genome shotgun (WGS) entry which is preliminary data.</text>
</comment>
<protein>
    <submittedName>
        <fullName evidence="1">Uncharacterized protein</fullName>
    </submittedName>
</protein>
<dbReference type="EMBL" id="MCGO01000054">
    <property type="protein sequence ID" value="ORY36701.1"/>
    <property type="molecule type" value="Genomic_DNA"/>
</dbReference>
<evidence type="ECO:0000313" key="2">
    <source>
        <dbReference type="Proteomes" id="UP000193642"/>
    </source>
</evidence>
<name>A0A1Y2BPM9_9FUNG</name>
<keyword evidence="2" id="KW-1185">Reference proteome</keyword>
<reference evidence="1 2" key="1">
    <citation type="submission" date="2016-07" db="EMBL/GenBank/DDBJ databases">
        <title>Pervasive Adenine N6-methylation of Active Genes in Fungi.</title>
        <authorList>
            <consortium name="DOE Joint Genome Institute"/>
            <person name="Mondo S.J."/>
            <person name="Dannebaum R.O."/>
            <person name="Kuo R.C."/>
            <person name="Labutti K."/>
            <person name="Haridas S."/>
            <person name="Kuo A."/>
            <person name="Salamov A."/>
            <person name="Ahrendt S.R."/>
            <person name="Lipzen A."/>
            <person name="Sullivan W."/>
            <person name="Andreopoulos W.B."/>
            <person name="Clum A."/>
            <person name="Lindquist E."/>
            <person name="Daum C."/>
            <person name="Ramamoorthy G.K."/>
            <person name="Gryganskyi A."/>
            <person name="Culley D."/>
            <person name="Magnuson J.K."/>
            <person name="James T.Y."/>
            <person name="O'Malley M.A."/>
            <person name="Stajich J.E."/>
            <person name="Spatafora J.W."/>
            <person name="Visel A."/>
            <person name="Grigoriev I.V."/>
        </authorList>
    </citation>
    <scope>NUCLEOTIDE SEQUENCE [LARGE SCALE GENOMIC DNA]</scope>
    <source>
        <strain evidence="1 2">JEL800</strain>
    </source>
</reference>
<feature type="non-terminal residue" evidence="1">
    <location>
        <position position="88"/>
    </location>
</feature>
<dbReference type="OrthoDB" id="10573616at2759"/>